<dbReference type="PROSITE" id="PS51257">
    <property type="entry name" value="PROKAR_LIPOPROTEIN"/>
    <property type="match status" value="1"/>
</dbReference>
<dbReference type="EMBL" id="JBHSDT010000001">
    <property type="protein sequence ID" value="MFC4401586.1"/>
    <property type="molecule type" value="Genomic_DNA"/>
</dbReference>
<evidence type="ECO:0000256" key="2">
    <source>
        <dbReference type="ARBA" id="ARBA00008814"/>
    </source>
</evidence>
<evidence type="ECO:0000256" key="3">
    <source>
        <dbReference type="ARBA" id="ARBA00022448"/>
    </source>
</evidence>
<dbReference type="InterPro" id="IPR051313">
    <property type="entry name" value="Bact_iron-sidero_bind"/>
</dbReference>
<evidence type="ECO:0000313" key="8">
    <source>
        <dbReference type="EMBL" id="MFC4401586.1"/>
    </source>
</evidence>
<evidence type="ECO:0000313" key="9">
    <source>
        <dbReference type="Proteomes" id="UP001595882"/>
    </source>
</evidence>
<name>A0ABV8WP04_9BACI</name>
<dbReference type="PANTHER" id="PTHR30532">
    <property type="entry name" value="IRON III DICITRATE-BINDING PERIPLASMIC PROTEIN"/>
    <property type="match status" value="1"/>
</dbReference>
<dbReference type="CDD" id="cd01138">
    <property type="entry name" value="FeuA"/>
    <property type="match status" value="1"/>
</dbReference>
<organism evidence="8 9">
    <name type="scientific">Gracilibacillus xinjiangensis</name>
    <dbReference type="NCBI Taxonomy" id="1193282"/>
    <lineage>
        <taxon>Bacteria</taxon>
        <taxon>Bacillati</taxon>
        <taxon>Bacillota</taxon>
        <taxon>Bacilli</taxon>
        <taxon>Bacillales</taxon>
        <taxon>Bacillaceae</taxon>
        <taxon>Gracilibacillus</taxon>
    </lineage>
</organism>
<dbReference type="InterPro" id="IPR002491">
    <property type="entry name" value="ABC_transptr_periplasmic_BD"/>
</dbReference>
<reference evidence="9" key="1">
    <citation type="journal article" date="2019" name="Int. J. Syst. Evol. Microbiol.">
        <title>The Global Catalogue of Microorganisms (GCM) 10K type strain sequencing project: providing services to taxonomists for standard genome sequencing and annotation.</title>
        <authorList>
            <consortium name="The Broad Institute Genomics Platform"/>
            <consortium name="The Broad Institute Genome Sequencing Center for Infectious Disease"/>
            <person name="Wu L."/>
            <person name="Ma J."/>
        </authorList>
    </citation>
    <scope>NUCLEOTIDE SEQUENCE [LARGE SCALE GENOMIC DNA]</scope>
    <source>
        <strain evidence="9">CCUG 37865</strain>
    </source>
</reference>
<keyword evidence="4 6" id="KW-0732">Signal</keyword>
<keyword evidence="9" id="KW-1185">Reference proteome</keyword>
<feature type="region of interest" description="Disordered" evidence="5">
    <location>
        <begin position="24"/>
        <end position="49"/>
    </location>
</feature>
<proteinExistence type="inferred from homology"/>
<dbReference type="Pfam" id="PF01497">
    <property type="entry name" value="Peripla_BP_2"/>
    <property type="match status" value="1"/>
</dbReference>
<gene>
    <name evidence="8" type="ORF">ACFOY7_00545</name>
</gene>
<dbReference type="PANTHER" id="PTHR30532:SF26">
    <property type="entry name" value="IRON(3+)-HYDROXAMATE-BINDING PROTEIN FHUD"/>
    <property type="match status" value="1"/>
</dbReference>
<sequence length="315" mass="35259">MKKLLWIVFIIPLFMIAACGNENSTSAEKPNNNAQGEHPEGNNNESKTITYESENGPIEVPANPQRVIVLTGGFAGDVLSLDVPLVGVDSWAKDNPDFDLEGVEVVSDEDLEKIIELEPDLIIGQSTIKNYDKLSEIAPTVTYTYGNLDYLNRHLEIGKVLNKEEEAQQWIDDFKARAQKAGEEIKAEIGEDATVTVIENFDKELYVFGDNWGRGTEVLYQAMGLNMPESVKEAALEDGYYTLSLEVLPEYVGNYLVISKTEEKESSFMETDTFRNIPAVQNGHVFVADAETFYFNDPITLDNQLDFFIESFLGK</sequence>
<dbReference type="Gene3D" id="3.40.50.1980">
    <property type="entry name" value="Nitrogenase molybdenum iron protein domain"/>
    <property type="match status" value="2"/>
</dbReference>
<feature type="domain" description="Fe/B12 periplasmic-binding" evidence="7">
    <location>
        <begin position="66"/>
        <end position="315"/>
    </location>
</feature>
<keyword evidence="3" id="KW-0813">Transport</keyword>
<evidence type="ECO:0000259" key="7">
    <source>
        <dbReference type="PROSITE" id="PS50983"/>
    </source>
</evidence>
<evidence type="ECO:0000256" key="5">
    <source>
        <dbReference type="SAM" id="MobiDB-lite"/>
    </source>
</evidence>
<dbReference type="PROSITE" id="PS50983">
    <property type="entry name" value="FE_B12_PBP"/>
    <property type="match status" value="1"/>
</dbReference>
<comment type="caution">
    <text evidence="8">The sequence shown here is derived from an EMBL/GenBank/DDBJ whole genome shotgun (WGS) entry which is preliminary data.</text>
</comment>
<evidence type="ECO:0000256" key="6">
    <source>
        <dbReference type="SAM" id="SignalP"/>
    </source>
</evidence>
<feature type="chain" id="PRO_5045534773" evidence="6">
    <location>
        <begin position="21"/>
        <end position="315"/>
    </location>
</feature>
<evidence type="ECO:0000256" key="4">
    <source>
        <dbReference type="ARBA" id="ARBA00022729"/>
    </source>
</evidence>
<comment type="subcellular location">
    <subcellularLocation>
        <location evidence="1">Cell membrane</location>
        <topology evidence="1">Lipid-anchor</topology>
    </subcellularLocation>
</comment>
<dbReference type="Proteomes" id="UP001595882">
    <property type="component" value="Unassembled WGS sequence"/>
</dbReference>
<dbReference type="RefSeq" id="WP_390248315.1">
    <property type="nucleotide sequence ID" value="NZ_JBHSDT010000001.1"/>
</dbReference>
<comment type="similarity">
    <text evidence="2">Belongs to the bacterial solute-binding protein 8 family.</text>
</comment>
<protein>
    <submittedName>
        <fullName evidence="8">Iron-hydroxamate ABC transporter substrate-binding protein</fullName>
    </submittedName>
</protein>
<accession>A0ABV8WP04</accession>
<evidence type="ECO:0000256" key="1">
    <source>
        <dbReference type="ARBA" id="ARBA00004193"/>
    </source>
</evidence>
<feature type="signal peptide" evidence="6">
    <location>
        <begin position="1"/>
        <end position="20"/>
    </location>
</feature>
<dbReference type="SUPFAM" id="SSF53807">
    <property type="entry name" value="Helical backbone' metal receptor"/>
    <property type="match status" value="1"/>
</dbReference>